<keyword evidence="1" id="KW-0732">Signal</keyword>
<evidence type="ECO:0000313" key="2">
    <source>
        <dbReference type="EMBL" id="GGB16271.1"/>
    </source>
</evidence>
<protein>
    <recommendedName>
        <fullName evidence="4">Lipocalin-like domain-containing protein</fullName>
    </recommendedName>
</protein>
<sequence>MKRLILIVPVLLAFCTFSCKKYIQQQEQNAATAAITNGLWYVSDYKQNGSDITTAFSGYLFKFDPNSTVTAFTTSITVTGQWSDNIIARTVTANFPGAGAPLVYLNETWKITDSYTDSVAANCTDTVNHTTNILQLKKQ</sequence>
<evidence type="ECO:0000313" key="3">
    <source>
        <dbReference type="Proteomes" id="UP000607559"/>
    </source>
</evidence>
<feature type="signal peptide" evidence="1">
    <location>
        <begin position="1"/>
        <end position="21"/>
    </location>
</feature>
<evidence type="ECO:0008006" key="4">
    <source>
        <dbReference type="Google" id="ProtNLM"/>
    </source>
</evidence>
<dbReference type="EMBL" id="BMJC01000005">
    <property type="protein sequence ID" value="GGB16271.1"/>
    <property type="molecule type" value="Genomic_DNA"/>
</dbReference>
<accession>A0A8J2UGW7</accession>
<proteinExistence type="predicted"/>
<comment type="caution">
    <text evidence="2">The sequence shown here is derived from an EMBL/GenBank/DDBJ whole genome shotgun (WGS) entry which is preliminary data.</text>
</comment>
<evidence type="ECO:0000256" key="1">
    <source>
        <dbReference type="SAM" id="SignalP"/>
    </source>
</evidence>
<gene>
    <name evidence="2" type="ORF">GCM10011511_45100</name>
</gene>
<reference evidence="2" key="1">
    <citation type="journal article" date="2014" name="Int. J. Syst. Evol. Microbiol.">
        <title>Complete genome sequence of Corynebacterium casei LMG S-19264T (=DSM 44701T), isolated from a smear-ripened cheese.</title>
        <authorList>
            <consortium name="US DOE Joint Genome Institute (JGI-PGF)"/>
            <person name="Walter F."/>
            <person name="Albersmeier A."/>
            <person name="Kalinowski J."/>
            <person name="Ruckert C."/>
        </authorList>
    </citation>
    <scope>NUCLEOTIDE SEQUENCE</scope>
    <source>
        <strain evidence="2">CGMCC 1.15448</strain>
    </source>
</reference>
<name>A0A8J2UGW7_9BACT</name>
<dbReference type="RefSeq" id="WP_188936084.1">
    <property type="nucleotide sequence ID" value="NZ_BMJC01000005.1"/>
</dbReference>
<keyword evidence="3" id="KW-1185">Reference proteome</keyword>
<organism evidence="2 3">
    <name type="scientific">Puia dinghuensis</name>
    <dbReference type="NCBI Taxonomy" id="1792502"/>
    <lineage>
        <taxon>Bacteria</taxon>
        <taxon>Pseudomonadati</taxon>
        <taxon>Bacteroidota</taxon>
        <taxon>Chitinophagia</taxon>
        <taxon>Chitinophagales</taxon>
        <taxon>Chitinophagaceae</taxon>
        <taxon>Puia</taxon>
    </lineage>
</organism>
<dbReference type="AlphaFoldDB" id="A0A8J2UGW7"/>
<dbReference type="Proteomes" id="UP000607559">
    <property type="component" value="Unassembled WGS sequence"/>
</dbReference>
<feature type="chain" id="PRO_5035156160" description="Lipocalin-like domain-containing protein" evidence="1">
    <location>
        <begin position="22"/>
        <end position="139"/>
    </location>
</feature>
<reference evidence="2" key="2">
    <citation type="submission" date="2020-09" db="EMBL/GenBank/DDBJ databases">
        <authorList>
            <person name="Sun Q."/>
            <person name="Zhou Y."/>
        </authorList>
    </citation>
    <scope>NUCLEOTIDE SEQUENCE</scope>
    <source>
        <strain evidence="2">CGMCC 1.15448</strain>
    </source>
</reference>